<organism evidence="7 8">
    <name type="scientific">Eiseniibacteriota bacterium</name>
    <dbReference type="NCBI Taxonomy" id="2212470"/>
    <lineage>
        <taxon>Bacteria</taxon>
        <taxon>Candidatus Eiseniibacteriota</taxon>
    </lineage>
</organism>
<evidence type="ECO:0000256" key="1">
    <source>
        <dbReference type="ARBA" id="ARBA00022741"/>
    </source>
</evidence>
<feature type="short sequence motif" description="Histidine triad motif" evidence="4">
    <location>
        <begin position="324"/>
        <end position="328"/>
    </location>
</feature>
<dbReference type="Gene3D" id="3.90.550.10">
    <property type="entry name" value="Spore Coat Polysaccharide Biosynthesis Protein SpsA, Chain A"/>
    <property type="match status" value="1"/>
</dbReference>
<comment type="caution">
    <text evidence="7">The sequence shown here is derived from an EMBL/GenBank/DDBJ whole genome shotgun (WGS) entry which is preliminary data.</text>
</comment>
<dbReference type="CDD" id="cd02540">
    <property type="entry name" value="GT2_GlmU_N_bac"/>
    <property type="match status" value="1"/>
</dbReference>
<dbReference type="Pfam" id="PF01230">
    <property type="entry name" value="HIT"/>
    <property type="match status" value="1"/>
</dbReference>
<dbReference type="InterPro" id="IPR029044">
    <property type="entry name" value="Nucleotide-diphossugar_trans"/>
</dbReference>
<dbReference type="SUPFAM" id="SSF53448">
    <property type="entry name" value="Nucleotide-diphospho-sugar transferases"/>
    <property type="match status" value="1"/>
</dbReference>
<dbReference type="Proteomes" id="UP000316292">
    <property type="component" value="Unassembled WGS sequence"/>
</dbReference>
<dbReference type="PANTHER" id="PTHR42997">
    <property type="entry name" value="HIT FAMILY HYDROLASE"/>
    <property type="match status" value="1"/>
</dbReference>
<feature type="region of interest" description="Disordered" evidence="5">
    <location>
        <begin position="368"/>
        <end position="389"/>
    </location>
</feature>
<name>A0A538SIS4_UNCEI</name>
<dbReference type="Gene3D" id="3.30.428.10">
    <property type="entry name" value="HIT-like"/>
    <property type="match status" value="1"/>
</dbReference>
<evidence type="ECO:0000259" key="6">
    <source>
        <dbReference type="PROSITE" id="PS51084"/>
    </source>
</evidence>
<sequence length="389" mass="42836">MKAPFTAVVLAAGLGKRMSSDLPKVLHPALGRPLLHHVLDQLDPLKPKLTVVVVGHRASLVRNSLRGRRVSFAEQVPQLGTGHAVQMAWSALEPGPDTLLVLAGDMPLIRTATLKRLLERHAREGNAVTFLSGILEDPAGYGRVIRDSKDEFVKIVEERDATPEERSVAEVNSGIYCFLRAPLQEALGFLRADNRQSAPGASRNVDVLWAGWRMPYIAKAGGKGPKRCLFCAKGRERPGKRNLVLARTPRVLAMLNLYPYNVGHVMVAVRRHAASLADLTPEESVEVTGWLGRVEAALTREYRPHGFNIGMNLGRVAGAGVLGHLHWHIVPRWNGDTNFMPVIARTKVLPESLDRTYARIAKALAATDRRAKEGAGKKRTRRGARRARR</sequence>
<evidence type="ECO:0000313" key="8">
    <source>
        <dbReference type="Proteomes" id="UP000316292"/>
    </source>
</evidence>
<dbReference type="GO" id="GO:0000166">
    <property type="term" value="F:nucleotide binding"/>
    <property type="evidence" value="ECO:0007669"/>
    <property type="project" value="UniProtKB-KW"/>
</dbReference>
<accession>A0A538SIS4</accession>
<dbReference type="Pfam" id="PF12804">
    <property type="entry name" value="NTP_transf_3"/>
    <property type="match status" value="1"/>
</dbReference>
<evidence type="ECO:0000256" key="4">
    <source>
        <dbReference type="PROSITE-ProRule" id="PRU00464"/>
    </source>
</evidence>
<evidence type="ECO:0000256" key="5">
    <source>
        <dbReference type="SAM" id="MobiDB-lite"/>
    </source>
</evidence>
<evidence type="ECO:0000313" key="7">
    <source>
        <dbReference type="EMBL" id="TMQ51270.1"/>
    </source>
</evidence>
<dbReference type="PANTHER" id="PTHR42997:SF1">
    <property type="entry name" value="AP-4-A PHOSPHORYLASE"/>
    <property type="match status" value="1"/>
</dbReference>
<dbReference type="InterPro" id="IPR039383">
    <property type="entry name" value="FHIT"/>
</dbReference>
<dbReference type="AlphaFoldDB" id="A0A538SIS4"/>
<feature type="binding site" evidence="3">
    <location>
        <begin position="318"/>
        <end position="321"/>
    </location>
    <ligand>
        <name>substrate</name>
    </ligand>
</feature>
<feature type="active site" description="Tele-AMP-histidine intermediate" evidence="2">
    <location>
        <position position="326"/>
    </location>
</feature>
<dbReference type="InterPro" id="IPR011146">
    <property type="entry name" value="HIT-like"/>
</dbReference>
<evidence type="ECO:0000256" key="3">
    <source>
        <dbReference type="PIRSR" id="PIRSR639383-2"/>
    </source>
</evidence>
<feature type="compositionally biased region" description="Basic residues" evidence="5">
    <location>
        <begin position="377"/>
        <end position="389"/>
    </location>
</feature>
<dbReference type="EMBL" id="VBOR01000016">
    <property type="protein sequence ID" value="TMQ51270.1"/>
    <property type="molecule type" value="Genomic_DNA"/>
</dbReference>
<dbReference type="GO" id="GO:0016779">
    <property type="term" value="F:nucleotidyltransferase activity"/>
    <property type="evidence" value="ECO:0007669"/>
    <property type="project" value="UniProtKB-ARBA"/>
</dbReference>
<dbReference type="InterPro" id="IPR036265">
    <property type="entry name" value="HIT-like_sf"/>
</dbReference>
<protein>
    <submittedName>
        <fullName evidence="7">HIT domain-containing protein</fullName>
    </submittedName>
</protein>
<dbReference type="InterPro" id="IPR025877">
    <property type="entry name" value="MobA-like_NTP_Trfase"/>
</dbReference>
<proteinExistence type="predicted"/>
<feature type="domain" description="HIT" evidence="6">
    <location>
        <begin position="229"/>
        <end position="339"/>
    </location>
</feature>
<dbReference type="PROSITE" id="PS51084">
    <property type="entry name" value="HIT_2"/>
    <property type="match status" value="1"/>
</dbReference>
<feature type="binding site" evidence="3">
    <location>
        <position position="256"/>
    </location>
    <ligand>
        <name>substrate</name>
    </ligand>
</feature>
<dbReference type="SUPFAM" id="SSF54197">
    <property type="entry name" value="HIT-like"/>
    <property type="match status" value="1"/>
</dbReference>
<dbReference type="InterPro" id="IPR052908">
    <property type="entry name" value="AP-4-A_phosphorylase"/>
</dbReference>
<reference evidence="7 8" key="1">
    <citation type="journal article" date="2019" name="Nat. Microbiol.">
        <title>Mediterranean grassland soil C-N compound turnover is dependent on rainfall and depth, and is mediated by genomically divergent microorganisms.</title>
        <authorList>
            <person name="Diamond S."/>
            <person name="Andeer P.F."/>
            <person name="Li Z."/>
            <person name="Crits-Christoph A."/>
            <person name="Burstein D."/>
            <person name="Anantharaman K."/>
            <person name="Lane K.R."/>
            <person name="Thomas B.C."/>
            <person name="Pan C."/>
            <person name="Northen T.R."/>
            <person name="Banfield J.F."/>
        </authorList>
    </citation>
    <scope>NUCLEOTIDE SEQUENCE [LARGE SCALE GENOMIC DNA]</scope>
    <source>
        <strain evidence="7">WS_1</strain>
    </source>
</reference>
<evidence type="ECO:0000256" key="2">
    <source>
        <dbReference type="PIRSR" id="PIRSR639383-1"/>
    </source>
</evidence>
<gene>
    <name evidence="7" type="ORF">E6K71_00610</name>
</gene>
<feature type="binding site" evidence="3">
    <location>
        <position position="328"/>
    </location>
    <ligand>
        <name>substrate</name>
    </ligand>
</feature>
<keyword evidence="1" id="KW-0547">Nucleotide-binding</keyword>
<dbReference type="CDD" id="cd01275">
    <property type="entry name" value="FHIT"/>
    <property type="match status" value="1"/>
</dbReference>